<dbReference type="Pfam" id="PF13469">
    <property type="entry name" value="Sulfotransfer_3"/>
    <property type="match status" value="1"/>
</dbReference>
<reference evidence="1 2" key="1">
    <citation type="submission" date="2020-12" db="EMBL/GenBank/DDBJ databases">
        <title>FDA dAtabase for Regulatory Grade micrObial Sequences (FDA-ARGOS): Supporting development and validation of Infectious Disease Dx tests.</title>
        <authorList>
            <person name="Nelson B."/>
            <person name="Plummer A."/>
            <person name="Tallon L."/>
            <person name="Sadzewicz L."/>
            <person name="Zhao X."/>
            <person name="Boylan J."/>
            <person name="Ott S."/>
            <person name="Bowen H."/>
            <person name="Vavikolanu K."/>
            <person name="Mehta A."/>
            <person name="Aluvathingal J."/>
            <person name="Nadendla S."/>
            <person name="Myers T."/>
            <person name="Yan Y."/>
            <person name="Sichtig H."/>
        </authorList>
    </citation>
    <scope>NUCLEOTIDE SEQUENCE [LARGE SCALE GENOMIC DNA]</scope>
    <source>
        <strain evidence="1 2">FDAARGOS_1049</strain>
    </source>
</reference>
<dbReference type="AlphaFoldDB" id="A0A7T4N433"/>
<proteinExistence type="predicted"/>
<evidence type="ECO:0000313" key="2">
    <source>
        <dbReference type="Proteomes" id="UP000595610"/>
    </source>
</evidence>
<evidence type="ECO:0000313" key="1">
    <source>
        <dbReference type="EMBL" id="QQC64858.1"/>
    </source>
</evidence>
<accession>A0A7T4N433</accession>
<dbReference type="RefSeq" id="WP_042323897.1">
    <property type="nucleotide sequence ID" value="NZ_CP066075.1"/>
</dbReference>
<name>A0A7T4N433_9BURK</name>
<dbReference type="EMBL" id="CP066075">
    <property type="protein sequence ID" value="QQC64858.1"/>
    <property type="molecule type" value="Genomic_DNA"/>
</dbReference>
<gene>
    <name evidence="1" type="ORF">I6I06_05105</name>
</gene>
<evidence type="ECO:0008006" key="3">
    <source>
        <dbReference type="Google" id="ProtNLM"/>
    </source>
</evidence>
<dbReference type="InterPro" id="IPR027417">
    <property type="entry name" value="P-loop_NTPase"/>
</dbReference>
<dbReference type="Proteomes" id="UP000595610">
    <property type="component" value="Chromosome 1"/>
</dbReference>
<dbReference type="KEGG" id="pgis:I6I06_05105"/>
<protein>
    <recommendedName>
        <fullName evidence="3">Tetratricopeptide repeat protein</fullName>
    </recommendedName>
</protein>
<dbReference type="SUPFAM" id="SSF52540">
    <property type="entry name" value="P-loop containing nucleoside triphosphate hydrolases"/>
    <property type="match status" value="1"/>
</dbReference>
<dbReference type="Gene3D" id="3.40.50.300">
    <property type="entry name" value="P-loop containing nucleotide triphosphate hydrolases"/>
    <property type="match status" value="1"/>
</dbReference>
<keyword evidence="2" id="KW-1185">Reference proteome</keyword>
<sequence>MGNRLQAFGRFDEAHDAYRRAIDGALPADVPSGYDLGELGRYYRAYDALMAHWRSAPRARVMLKVGDEELLDDFEGNVRRMLAHCELDWDERCLAFHQTTRQLSTASAAAALPDLGASPAAAQGVAQTAVRRSRSGVERGRCRLVTLRLIDHEAAPHFIEALRANAARPSNDATRGTRR</sequence>
<organism evidence="1 2">
    <name type="scientific">Paraburkholderia ginsengisoli</name>
    <dbReference type="NCBI Taxonomy" id="311231"/>
    <lineage>
        <taxon>Bacteria</taxon>
        <taxon>Pseudomonadati</taxon>
        <taxon>Pseudomonadota</taxon>
        <taxon>Betaproteobacteria</taxon>
        <taxon>Burkholderiales</taxon>
        <taxon>Burkholderiaceae</taxon>
        <taxon>Paraburkholderia</taxon>
    </lineage>
</organism>